<sequence length="111" mass="12471">MLVARILDNTVSQNVSILERSLTPVLTVGCYSQLGHLKVHQRIHTGDKPYSCSVCGKCFSRLGDLKVHQRIHTGEKPYSCSDCGKCFTTSFTLTRHQRVHTGEKPLREICI</sequence>
<keyword evidence="8" id="KW-1185">Reference proteome</keyword>
<dbReference type="InterPro" id="IPR013087">
    <property type="entry name" value="Znf_C2H2_type"/>
</dbReference>
<name>A0AAY5KJC4_ESOLU</name>
<reference evidence="7" key="3">
    <citation type="submission" date="2025-09" db="UniProtKB">
        <authorList>
            <consortium name="Ensembl"/>
        </authorList>
    </citation>
    <scope>IDENTIFICATION</scope>
</reference>
<evidence type="ECO:0000259" key="6">
    <source>
        <dbReference type="PROSITE" id="PS50157"/>
    </source>
</evidence>
<keyword evidence="4" id="KW-0862">Zinc</keyword>
<proteinExistence type="predicted"/>
<feature type="domain" description="C2H2-type" evidence="6">
    <location>
        <begin position="50"/>
        <end position="77"/>
    </location>
</feature>
<dbReference type="Proteomes" id="UP000265140">
    <property type="component" value="Chromosome 11"/>
</dbReference>
<evidence type="ECO:0000256" key="2">
    <source>
        <dbReference type="ARBA" id="ARBA00022737"/>
    </source>
</evidence>
<dbReference type="Gene3D" id="3.30.160.60">
    <property type="entry name" value="Classic Zinc Finger"/>
    <property type="match status" value="3"/>
</dbReference>
<gene>
    <name evidence="7" type="primary">RPS27L</name>
</gene>
<dbReference type="SUPFAM" id="SSF57667">
    <property type="entry name" value="beta-beta-alpha zinc fingers"/>
    <property type="match status" value="1"/>
</dbReference>
<dbReference type="InterPro" id="IPR036236">
    <property type="entry name" value="Znf_C2H2_sf"/>
</dbReference>
<dbReference type="GeneTree" id="ENSGT01150000286953"/>
<keyword evidence="2" id="KW-0677">Repeat</keyword>
<evidence type="ECO:0000256" key="5">
    <source>
        <dbReference type="PROSITE-ProRule" id="PRU00042"/>
    </source>
</evidence>
<reference evidence="7" key="2">
    <citation type="submission" date="2025-08" db="UniProtKB">
        <authorList>
            <consortium name="Ensembl"/>
        </authorList>
    </citation>
    <scope>IDENTIFICATION</scope>
</reference>
<evidence type="ECO:0000313" key="8">
    <source>
        <dbReference type="Proteomes" id="UP000265140"/>
    </source>
</evidence>
<dbReference type="GO" id="GO:0000978">
    <property type="term" value="F:RNA polymerase II cis-regulatory region sequence-specific DNA binding"/>
    <property type="evidence" value="ECO:0007669"/>
    <property type="project" value="TreeGrafter"/>
</dbReference>
<keyword evidence="1" id="KW-0479">Metal-binding</keyword>
<evidence type="ECO:0000256" key="3">
    <source>
        <dbReference type="ARBA" id="ARBA00022771"/>
    </source>
</evidence>
<evidence type="ECO:0000313" key="7">
    <source>
        <dbReference type="Ensembl" id="ENSELUP00000088385.1"/>
    </source>
</evidence>
<dbReference type="PROSITE" id="PS00028">
    <property type="entry name" value="ZINC_FINGER_C2H2_1"/>
    <property type="match status" value="2"/>
</dbReference>
<protein>
    <recommendedName>
        <fullName evidence="6">C2H2-type domain-containing protein</fullName>
    </recommendedName>
</protein>
<keyword evidence="3 5" id="KW-0863">Zinc-finger</keyword>
<organism evidence="7 8">
    <name type="scientific">Esox lucius</name>
    <name type="common">Northern pike</name>
    <dbReference type="NCBI Taxonomy" id="8010"/>
    <lineage>
        <taxon>Eukaryota</taxon>
        <taxon>Metazoa</taxon>
        <taxon>Chordata</taxon>
        <taxon>Craniata</taxon>
        <taxon>Vertebrata</taxon>
        <taxon>Euteleostomi</taxon>
        <taxon>Actinopterygii</taxon>
        <taxon>Neopterygii</taxon>
        <taxon>Teleostei</taxon>
        <taxon>Protacanthopterygii</taxon>
        <taxon>Esociformes</taxon>
        <taxon>Esocidae</taxon>
        <taxon>Esox</taxon>
    </lineage>
</organism>
<dbReference type="Pfam" id="PF00096">
    <property type="entry name" value="zf-C2H2"/>
    <property type="match status" value="2"/>
</dbReference>
<dbReference type="SMART" id="SM00355">
    <property type="entry name" value="ZnF_C2H2"/>
    <property type="match status" value="2"/>
</dbReference>
<dbReference type="GO" id="GO:0008270">
    <property type="term" value="F:zinc ion binding"/>
    <property type="evidence" value="ECO:0007669"/>
    <property type="project" value="UniProtKB-KW"/>
</dbReference>
<evidence type="ECO:0000256" key="1">
    <source>
        <dbReference type="ARBA" id="ARBA00022723"/>
    </source>
</evidence>
<dbReference type="PANTHER" id="PTHR23235:SF160">
    <property type="entry name" value="GASTRULA ZINC FINGER PROTEIN XLCGF7.1-LIKE-RELATED"/>
    <property type="match status" value="1"/>
</dbReference>
<evidence type="ECO:0000256" key="4">
    <source>
        <dbReference type="ARBA" id="ARBA00022833"/>
    </source>
</evidence>
<dbReference type="PANTHER" id="PTHR23235">
    <property type="entry name" value="KRUEPPEL-LIKE TRANSCRIPTION FACTOR"/>
    <property type="match status" value="1"/>
</dbReference>
<reference evidence="7 8" key="1">
    <citation type="submission" date="2020-02" db="EMBL/GenBank/DDBJ databases">
        <title>Esox lucius (northern pike) genome, fEsoLuc1, primary haplotype.</title>
        <authorList>
            <person name="Myers G."/>
            <person name="Karagic N."/>
            <person name="Meyer A."/>
            <person name="Pippel M."/>
            <person name="Reichard M."/>
            <person name="Winkler S."/>
            <person name="Tracey A."/>
            <person name="Sims Y."/>
            <person name="Howe K."/>
            <person name="Rhie A."/>
            <person name="Formenti G."/>
            <person name="Durbin R."/>
            <person name="Fedrigo O."/>
            <person name="Jarvis E.D."/>
        </authorList>
    </citation>
    <scope>NUCLEOTIDE SEQUENCE [LARGE SCALE GENOMIC DNA]</scope>
</reference>
<dbReference type="GO" id="GO:0000981">
    <property type="term" value="F:DNA-binding transcription factor activity, RNA polymerase II-specific"/>
    <property type="evidence" value="ECO:0007669"/>
    <property type="project" value="TreeGrafter"/>
</dbReference>
<accession>A0AAY5KJC4</accession>
<dbReference type="FunFam" id="3.30.160.60:FF:003080">
    <property type="entry name" value="Uncharacterized protein"/>
    <property type="match status" value="1"/>
</dbReference>
<dbReference type="AlphaFoldDB" id="A0AAY5KJC4"/>
<feature type="domain" description="C2H2-type" evidence="6">
    <location>
        <begin position="78"/>
        <end position="105"/>
    </location>
</feature>
<dbReference type="Ensembl" id="ENSELUT00000102710.1">
    <property type="protein sequence ID" value="ENSELUP00000088385.1"/>
    <property type="gene ID" value="ENSELUG00000041024.1"/>
</dbReference>
<dbReference type="FunFam" id="3.30.160.60:FF:002343">
    <property type="entry name" value="Zinc finger protein 33A"/>
    <property type="match status" value="1"/>
</dbReference>
<dbReference type="PROSITE" id="PS50157">
    <property type="entry name" value="ZINC_FINGER_C2H2_2"/>
    <property type="match status" value="2"/>
</dbReference>